<reference evidence="11" key="3">
    <citation type="submission" date="2015-04" db="UniProtKB">
        <authorList>
            <consortium name="EnsemblPlants"/>
        </authorList>
    </citation>
    <scope>IDENTIFICATION</scope>
</reference>
<comment type="subcellular location">
    <subcellularLocation>
        <location evidence="1">Plastid</location>
        <location evidence="1">Chloroplast</location>
    </subcellularLocation>
</comment>
<sequence length="306" mass="33286">MAMATTSVTSLAMAMAAASASSTDASPSPHKLPFHHLLFPRAAPLHLRASRRLPLTPLVASSDAAAAAEAGVEWSETEAEADEADEVFQEEEVESEAEAEAEVVASGEEVEEVEEEEEEFAAEPPEEAKVYVGNLPYDVDSEGLAQLFEQAGVVEVAEVIYNRETGQSRGFGFVTMNTIEEADKAIEMLNRYDISGRLLNVNRAAPRGSRVDRPPRQFAPAFRAYVGNLPWQVDDSRLLQLFSEHGEVVNASVVYDRESGRSRGFGFVSMASKEELDDAISALDGQELDGRPLRVNVAAERPPRGF</sequence>
<evidence type="ECO:0000256" key="9">
    <source>
        <dbReference type="SAM" id="SignalP"/>
    </source>
</evidence>
<keyword evidence="7" id="KW-0687">Ribonucleoprotein</keyword>
<dbReference type="InterPro" id="IPR000504">
    <property type="entry name" value="RRM_dom"/>
</dbReference>
<dbReference type="SUPFAM" id="SSF54928">
    <property type="entry name" value="RNA-binding domain, RBD"/>
    <property type="match status" value="2"/>
</dbReference>
<feature type="domain" description="RRM" evidence="10">
    <location>
        <begin position="222"/>
        <end position="300"/>
    </location>
</feature>
<evidence type="ECO:0000259" key="10">
    <source>
        <dbReference type="PROSITE" id="PS50102"/>
    </source>
</evidence>
<name>A0A0D9XAT4_9ORYZ</name>
<evidence type="ECO:0000256" key="8">
    <source>
        <dbReference type="PROSITE-ProRule" id="PRU00176"/>
    </source>
</evidence>
<feature type="chain" id="PRO_5002349765" description="RRM domain-containing protein" evidence="9">
    <location>
        <begin position="26"/>
        <end position="306"/>
    </location>
</feature>
<evidence type="ECO:0000256" key="7">
    <source>
        <dbReference type="ARBA" id="ARBA00023274"/>
    </source>
</evidence>
<dbReference type="InterPro" id="IPR012677">
    <property type="entry name" value="Nucleotide-bd_a/b_plait_sf"/>
</dbReference>
<dbReference type="InterPro" id="IPR035979">
    <property type="entry name" value="RBD_domain_sf"/>
</dbReference>
<accession>A0A0D9XAT4</accession>
<dbReference type="InterPro" id="IPR048289">
    <property type="entry name" value="RRM2_NsCP33-like"/>
</dbReference>
<reference evidence="12" key="2">
    <citation type="submission" date="2013-12" db="EMBL/GenBank/DDBJ databases">
        <authorList>
            <person name="Yu Y."/>
            <person name="Lee S."/>
            <person name="de Baynast K."/>
            <person name="Wissotski M."/>
            <person name="Liu L."/>
            <person name="Talag J."/>
            <person name="Goicoechea J."/>
            <person name="Angelova A."/>
            <person name="Jetty R."/>
            <person name="Kudrna D."/>
            <person name="Golser W."/>
            <person name="Rivera L."/>
            <person name="Zhang J."/>
            <person name="Wing R."/>
        </authorList>
    </citation>
    <scope>NUCLEOTIDE SEQUENCE</scope>
</reference>
<dbReference type="InterPro" id="IPR050502">
    <property type="entry name" value="Euk_RNA-bind_prot"/>
</dbReference>
<dbReference type="GO" id="GO:0003729">
    <property type="term" value="F:mRNA binding"/>
    <property type="evidence" value="ECO:0007669"/>
    <property type="project" value="UniProtKB-ARBA"/>
</dbReference>
<keyword evidence="3" id="KW-0934">Plastid</keyword>
<feature type="domain" description="RRM" evidence="10">
    <location>
        <begin position="128"/>
        <end position="206"/>
    </location>
</feature>
<evidence type="ECO:0000256" key="2">
    <source>
        <dbReference type="ARBA" id="ARBA00022528"/>
    </source>
</evidence>
<evidence type="ECO:0000256" key="4">
    <source>
        <dbReference type="ARBA" id="ARBA00022664"/>
    </source>
</evidence>
<keyword evidence="12" id="KW-1185">Reference proteome</keyword>
<dbReference type="CDD" id="cd21608">
    <property type="entry name" value="RRM2_NsCP33_like"/>
    <property type="match status" value="1"/>
</dbReference>
<dbReference type="GO" id="GO:0009535">
    <property type="term" value="C:chloroplast thylakoid membrane"/>
    <property type="evidence" value="ECO:0007669"/>
    <property type="project" value="TreeGrafter"/>
</dbReference>
<dbReference type="FunFam" id="3.30.70.330:FF:000268">
    <property type="entry name" value="31 kDa ribonucleoprotein, chloroplastic"/>
    <property type="match status" value="1"/>
</dbReference>
<dbReference type="eggNOG" id="KOG0118">
    <property type="taxonomic scope" value="Eukaryota"/>
</dbReference>
<dbReference type="STRING" id="77586.A0A0D9XAT4"/>
<dbReference type="PROSITE" id="PS50102">
    <property type="entry name" value="RRM"/>
    <property type="match status" value="2"/>
</dbReference>
<evidence type="ECO:0000256" key="5">
    <source>
        <dbReference type="ARBA" id="ARBA00022737"/>
    </source>
</evidence>
<keyword evidence="4" id="KW-0507">mRNA processing</keyword>
<dbReference type="SMART" id="SM00360">
    <property type="entry name" value="RRM"/>
    <property type="match status" value="2"/>
</dbReference>
<dbReference type="GO" id="GO:0008266">
    <property type="term" value="F:poly(U) RNA binding"/>
    <property type="evidence" value="ECO:0007669"/>
    <property type="project" value="UniProtKB-ARBA"/>
</dbReference>
<dbReference type="FunFam" id="3.30.70.330:FF:000725">
    <property type="entry name" value="Ribonucleoprotein"/>
    <property type="match status" value="1"/>
</dbReference>
<organism evidence="11 12">
    <name type="scientific">Leersia perrieri</name>
    <dbReference type="NCBI Taxonomy" id="77586"/>
    <lineage>
        <taxon>Eukaryota</taxon>
        <taxon>Viridiplantae</taxon>
        <taxon>Streptophyta</taxon>
        <taxon>Embryophyta</taxon>
        <taxon>Tracheophyta</taxon>
        <taxon>Spermatophyta</taxon>
        <taxon>Magnoliopsida</taxon>
        <taxon>Liliopsida</taxon>
        <taxon>Poales</taxon>
        <taxon>Poaceae</taxon>
        <taxon>BOP clade</taxon>
        <taxon>Oryzoideae</taxon>
        <taxon>Oryzeae</taxon>
        <taxon>Oryzinae</taxon>
        <taxon>Leersia</taxon>
    </lineage>
</organism>
<dbReference type="Gramene" id="LPERR08G20110.1">
    <property type="protein sequence ID" value="LPERR08G20110.1"/>
    <property type="gene ID" value="LPERR08G20110"/>
</dbReference>
<evidence type="ECO:0000256" key="6">
    <source>
        <dbReference type="ARBA" id="ARBA00022884"/>
    </source>
</evidence>
<dbReference type="GO" id="GO:0006397">
    <property type="term" value="P:mRNA processing"/>
    <property type="evidence" value="ECO:0007669"/>
    <property type="project" value="UniProtKB-KW"/>
</dbReference>
<dbReference type="PANTHER" id="PTHR48025:SF2">
    <property type="entry name" value="OS08G0557100 PROTEIN"/>
    <property type="match status" value="1"/>
</dbReference>
<keyword evidence="6 8" id="KW-0694">RNA-binding</keyword>
<evidence type="ECO:0000313" key="12">
    <source>
        <dbReference type="Proteomes" id="UP000032180"/>
    </source>
</evidence>
<evidence type="ECO:0000256" key="1">
    <source>
        <dbReference type="ARBA" id="ARBA00004229"/>
    </source>
</evidence>
<dbReference type="HOGENOM" id="CLU_012062_15_1_1"/>
<dbReference type="Proteomes" id="UP000032180">
    <property type="component" value="Chromosome 8"/>
</dbReference>
<feature type="signal peptide" evidence="9">
    <location>
        <begin position="1"/>
        <end position="25"/>
    </location>
</feature>
<evidence type="ECO:0000256" key="3">
    <source>
        <dbReference type="ARBA" id="ARBA00022640"/>
    </source>
</evidence>
<keyword evidence="9" id="KW-0732">Signal</keyword>
<evidence type="ECO:0000313" key="11">
    <source>
        <dbReference type="EnsemblPlants" id="LPERR08G20110.1"/>
    </source>
</evidence>
<dbReference type="Pfam" id="PF00076">
    <property type="entry name" value="RRM_1"/>
    <property type="match status" value="2"/>
</dbReference>
<proteinExistence type="predicted"/>
<dbReference type="Gene3D" id="3.30.70.330">
    <property type="match status" value="2"/>
</dbReference>
<dbReference type="GO" id="GO:1901259">
    <property type="term" value="P:chloroplast rRNA processing"/>
    <property type="evidence" value="ECO:0007669"/>
    <property type="project" value="TreeGrafter"/>
</dbReference>
<dbReference type="EnsemblPlants" id="LPERR08G20110.1">
    <property type="protein sequence ID" value="LPERR08G20110.1"/>
    <property type="gene ID" value="LPERR08G20110"/>
</dbReference>
<reference evidence="11 12" key="1">
    <citation type="submission" date="2012-08" db="EMBL/GenBank/DDBJ databases">
        <title>Oryza genome evolution.</title>
        <authorList>
            <person name="Wing R.A."/>
        </authorList>
    </citation>
    <scope>NUCLEOTIDE SEQUENCE</scope>
</reference>
<dbReference type="GO" id="GO:0045087">
    <property type="term" value="P:innate immune response"/>
    <property type="evidence" value="ECO:0007669"/>
    <property type="project" value="UniProtKB-ARBA"/>
</dbReference>
<dbReference type="GO" id="GO:1990904">
    <property type="term" value="C:ribonucleoprotein complex"/>
    <property type="evidence" value="ECO:0007669"/>
    <property type="project" value="UniProtKB-KW"/>
</dbReference>
<protein>
    <recommendedName>
        <fullName evidence="10">RRM domain-containing protein</fullName>
    </recommendedName>
</protein>
<keyword evidence="2" id="KW-0150">Chloroplast</keyword>
<dbReference type="AlphaFoldDB" id="A0A0D9XAT4"/>
<dbReference type="PANTHER" id="PTHR48025">
    <property type="entry name" value="OS02G0815200 PROTEIN"/>
    <property type="match status" value="1"/>
</dbReference>
<keyword evidence="5" id="KW-0677">Repeat</keyword>